<protein>
    <submittedName>
        <fullName evidence="1">GL21080</fullName>
    </submittedName>
</protein>
<gene>
    <name evidence="1" type="primary">Dper\GL21080</name>
    <name evidence="1" type="ORF">Dper_GL21080</name>
</gene>
<dbReference type="PhylomeDB" id="B4GX15"/>
<keyword evidence="2" id="KW-1185">Reference proteome</keyword>
<dbReference type="Gene3D" id="2.120.10.30">
    <property type="entry name" value="TolB, C-terminal domain"/>
    <property type="match status" value="1"/>
</dbReference>
<sequence>MGPASPLPEQAPRATCVVPAAFLLLSRQEHIGPHLDRVQRVQRNHDDERIPFKDVGVRIALNVSVRIVDSGLIGPDGIAVYWLGSNIYWSDAEFIFWSTGDIDQDGPEPQPRQGRALHHPSYDRLPECAAAGVQQEYPCLASWANSQKARHFSTDVGNHRAIIRARSDGNERVELDGVTALALDQQSDIPCVSKL</sequence>
<dbReference type="eggNOG" id="KOG1215">
    <property type="taxonomic scope" value="Eukaryota"/>
</dbReference>
<dbReference type="Proteomes" id="UP000008744">
    <property type="component" value="Unassembled WGS sequence"/>
</dbReference>
<dbReference type="HOGENOM" id="CLU_1397692_0_0_1"/>
<dbReference type="EMBL" id="CH479195">
    <property type="protein sequence ID" value="EDW27342.1"/>
    <property type="molecule type" value="Genomic_DNA"/>
</dbReference>
<evidence type="ECO:0000313" key="1">
    <source>
        <dbReference type="EMBL" id="EDW27342.1"/>
    </source>
</evidence>
<accession>B4GX15</accession>
<dbReference type="OMA" id="EFIFWST"/>
<reference evidence="1 2" key="1">
    <citation type="journal article" date="2007" name="Nature">
        <title>Evolution of genes and genomes on the Drosophila phylogeny.</title>
        <authorList>
            <consortium name="Drosophila 12 Genomes Consortium"/>
            <person name="Clark A.G."/>
            <person name="Eisen M.B."/>
            <person name="Smith D.R."/>
            <person name="Bergman C.M."/>
            <person name="Oliver B."/>
            <person name="Markow T.A."/>
            <person name="Kaufman T.C."/>
            <person name="Kellis M."/>
            <person name="Gelbart W."/>
            <person name="Iyer V.N."/>
            <person name="Pollard D.A."/>
            <person name="Sackton T.B."/>
            <person name="Larracuente A.M."/>
            <person name="Singh N.D."/>
            <person name="Abad J.P."/>
            <person name="Abt D.N."/>
            <person name="Adryan B."/>
            <person name="Aguade M."/>
            <person name="Akashi H."/>
            <person name="Anderson W.W."/>
            <person name="Aquadro C.F."/>
            <person name="Ardell D.H."/>
            <person name="Arguello R."/>
            <person name="Artieri C.G."/>
            <person name="Barbash D.A."/>
            <person name="Barker D."/>
            <person name="Barsanti P."/>
            <person name="Batterham P."/>
            <person name="Batzoglou S."/>
            <person name="Begun D."/>
            <person name="Bhutkar A."/>
            <person name="Blanco E."/>
            <person name="Bosak S.A."/>
            <person name="Bradley R.K."/>
            <person name="Brand A.D."/>
            <person name="Brent M.R."/>
            <person name="Brooks A.N."/>
            <person name="Brown R.H."/>
            <person name="Butlin R.K."/>
            <person name="Caggese C."/>
            <person name="Calvi B.R."/>
            <person name="Bernardo de Carvalho A."/>
            <person name="Caspi A."/>
            <person name="Castrezana S."/>
            <person name="Celniker S.E."/>
            <person name="Chang J.L."/>
            <person name="Chapple C."/>
            <person name="Chatterji S."/>
            <person name="Chinwalla A."/>
            <person name="Civetta A."/>
            <person name="Clifton S.W."/>
            <person name="Comeron J.M."/>
            <person name="Costello J.C."/>
            <person name="Coyne J.A."/>
            <person name="Daub J."/>
            <person name="David R.G."/>
            <person name="Delcher A.L."/>
            <person name="Delehaunty K."/>
            <person name="Do C.B."/>
            <person name="Ebling H."/>
            <person name="Edwards K."/>
            <person name="Eickbush T."/>
            <person name="Evans J.D."/>
            <person name="Filipski A."/>
            <person name="Findeiss S."/>
            <person name="Freyhult E."/>
            <person name="Fulton L."/>
            <person name="Fulton R."/>
            <person name="Garcia A.C."/>
            <person name="Gardiner A."/>
            <person name="Garfield D.A."/>
            <person name="Garvin B.E."/>
            <person name="Gibson G."/>
            <person name="Gilbert D."/>
            <person name="Gnerre S."/>
            <person name="Godfrey J."/>
            <person name="Good R."/>
            <person name="Gotea V."/>
            <person name="Gravely B."/>
            <person name="Greenberg A.J."/>
            <person name="Griffiths-Jones S."/>
            <person name="Gross S."/>
            <person name="Guigo R."/>
            <person name="Gustafson E.A."/>
            <person name="Haerty W."/>
            <person name="Hahn M.W."/>
            <person name="Halligan D.L."/>
            <person name="Halpern A.L."/>
            <person name="Halter G.M."/>
            <person name="Han M.V."/>
            <person name="Heger A."/>
            <person name="Hillier L."/>
            <person name="Hinrichs A.S."/>
            <person name="Holmes I."/>
            <person name="Hoskins R.A."/>
            <person name="Hubisz M.J."/>
            <person name="Hultmark D."/>
            <person name="Huntley M.A."/>
            <person name="Jaffe D.B."/>
            <person name="Jagadeeshan S."/>
            <person name="Jeck W.R."/>
            <person name="Johnson J."/>
            <person name="Jones C.D."/>
            <person name="Jordan W.C."/>
            <person name="Karpen G.H."/>
            <person name="Kataoka E."/>
            <person name="Keightley P.D."/>
            <person name="Kheradpour P."/>
            <person name="Kirkness E.F."/>
            <person name="Koerich L.B."/>
            <person name="Kristiansen K."/>
            <person name="Kudrna D."/>
            <person name="Kulathinal R.J."/>
            <person name="Kumar S."/>
            <person name="Kwok R."/>
            <person name="Lander E."/>
            <person name="Langley C.H."/>
            <person name="Lapoint R."/>
            <person name="Lazzaro B.P."/>
            <person name="Lee S.J."/>
            <person name="Levesque L."/>
            <person name="Li R."/>
            <person name="Lin C.F."/>
            <person name="Lin M.F."/>
            <person name="Lindblad-Toh K."/>
            <person name="Llopart A."/>
            <person name="Long M."/>
            <person name="Low L."/>
            <person name="Lozovsky E."/>
            <person name="Lu J."/>
            <person name="Luo M."/>
            <person name="Machado C.A."/>
            <person name="Makalowski W."/>
            <person name="Marzo M."/>
            <person name="Matsuda M."/>
            <person name="Matzkin L."/>
            <person name="McAllister B."/>
            <person name="McBride C.S."/>
            <person name="McKernan B."/>
            <person name="McKernan K."/>
            <person name="Mendez-Lago M."/>
            <person name="Minx P."/>
            <person name="Mollenhauer M.U."/>
            <person name="Montooth K."/>
            <person name="Mount S.M."/>
            <person name="Mu X."/>
            <person name="Myers E."/>
            <person name="Negre B."/>
            <person name="Newfeld S."/>
            <person name="Nielsen R."/>
            <person name="Noor M.A."/>
            <person name="O'Grady P."/>
            <person name="Pachter L."/>
            <person name="Papaceit M."/>
            <person name="Parisi M.J."/>
            <person name="Parisi M."/>
            <person name="Parts L."/>
            <person name="Pedersen J.S."/>
            <person name="Pesole G."/>
            <person name="Phillippy A.M."/>
            <person name="Ponting C.P."/>
            <person name="Pop M."/>
            <person name="Porcelli D."/>
            <person name="Powell J.R."/>
            <person name="Prohaska S."/>
            <person name="Pruitt K."/>
            <person name="Puig M."/>
            <person name="Quesneville H."/>
            <person name="Ram K.R."/>
            <person name="Rand D."/>
            <person name="Rasmussen M.D."/>
            <person name="Reed L.K."/>
            <person name="Reenan R."/>
            <person name="Reily A."/>
            <person name="Remington K.A."/>
            <person name="Rieger T.T."/>
            <person name="Ritchie M.G."/>
            <person name="Robin C."/>
            <person name="Rogers Y.H."/>
            <person name="Rohde C."/>
            <person name="Rozas J."/>
            <person name="Rubenfield M.J."/>
            <person name="Ruiz A."/>
            <person name="Russo S."/>
            <person name="Salzberg S.L."/>
            <person name="Sanchez-Gracia A."/>
            <person name="Saranga D.J."/>
            <person name="Sato H."/>
            <person name="Schaeffer S.W."/>
            <person name="Schatz M.C."/>
            <person name="Schlenke T."/>
            <person name="Schwartz R."/>
            <person name="Segarra C."/>
            <person name="Singh R.S."/>
            <person name="Sirot L."/>
            <person name="Sirota M."/>
            <person name="Sisneros N.B."/>
            <person name="Smith C.D."/>
            <person name="Smith T.F."/>
            <person name="Spieth J."/>
            <person name="Stage D.E."/>
            <person name="Stark A."/>
            <person name="Stephan W."/>
            <person name="Strausberg R.L."/>
            <person name="Strempel S."/>
            <person name="Sturgill D."/>
            <person name="Sutton G."/>
            <person name="Sutton G.G."/>
            <person name="Tao W."/>
            <person name="Teichmann S."/>
            <person name="Tobari Y.N."/>
            <person name="Tomimura Y."/>
            <person name="Tsolas J.M."/>
            <person name="Valente V.L."/>
            <person name="Venter E."/>
            <person name="Venter J.C."/>
            <person name="Vicario S."/>
            <person name="Vieira F.G."/>
            <person name="Vilella A.J."/>
            <person name="Villasante A."/>
            <person name="Walenz B."/>
            <person name="Wang J."/>
            <person name="Wasserman M."/>
            <person name="Watts T."/>
            <person name="Wilson D."/>
            <person name="Wilson R.K."/>
            <person name="Wing R.A."/>
            <person name="Wolfner M.F."/>
            <person name="Wong A."/>
            <person name="Wong G.K."/>
            <person name="Wu C.I."/>
            <person name="Wu G."/>
            <person name="Yamamoto D."/>
            <person name="Yang H.P."/>
            <person name="Yang S.P."/>
            <person name="Yorke J.A."/>
            <person name="Yoshida K."/>
            <person name="Zdobnov E."/>
            <person name="Zhang P."/>
            <person name="Zhang Y."/>
            <person name="Zimin A.V."/>
            <person name="Baldwin J."/>
            <person name="Abdouelleil A."/>
            <person name="Abdulkadir J."/>
            <person name="Abebe A."/>
            <person name="Abera B."/>
            <person name="Abreu J."/>
            <person name="Acer S.C."/>
            <person name="Aftuck L."/>
            <person name="Alexander A."/>
            <person name="An P."/>
            <person name="Anderson E."/>
            <person name="Anderson S."/>
            <person name="Arachi H."/>
            <person name="Azer M."/>
            <person name="Bachantsang P."/>
            <person name="Barry A."/>
            <person name="Bayul T."/>
            <person name="Berlin A."/>
            <person name="Bessette D."/>
            <person name="Bloom T."/>
            <person name="Blye J."/>
            <person name="Boguslavskiy L."/>
            <person name="Bonnet C."/>
            <person name="Boukhgalter B."/>
            <person name="Bourzgui I."/>
            <person name="Brown A."/>
            <person name="Cahill P."/>
            <person name="Channer S."/>
            <person name="Cheshatsang Y."/>
            <person name="Chuda L."/>
            <person name="Citroen M."/>
            <person name="Collymore A."/>
            <person name="Cooke P."/>
            <person name="Costello M."/>
            <person name="D'Aco K."/>
            <person name="Daza R."/>
            <person name="De Haan G."/>
            <person name="DeGray S."/>
            <person name="DeMaso C."/>
            <person name="Dhargay N."/>
            <person name="Dooley K."/>
            <person name="Dooley E."/>
            <person name="Doricent M."/>
            <person name="Dorje P."/>
            <person name="Dorjee K."/>
            <person name="Dupes A."/>
            <person name="Elong R."/>
            <person name="Falk J."/>
            <person name="Farina A."/>
            <person name="Faro S."/>
            <person name="Ferguson D."/>
            <person name="Fisher S."/>
            <person name="Foley C.D."/>
            <person name="Franke A."/>
            <person name="Friedrich D."/>
            <person name="Gadbois L."/>
            <person name="Gearin G."/>
            <person name="Gearin C.R."/>
            <person name="Giannoukos G."/>
            <person name="Goode T."/>
            <person name="Graham J."/>
            <person name="Grandbois E."/>
            <person name="Grewal S."/>
            <person name="Gyaltsen K."/>
            <person name="Hafez N."/>
            <person name="Hagos B."/>
            <person name="Hall J."/>
            <person name="Henson C."/>
            <person name="Hollinger A."/>
            <person name="Honan T."/>
            <person name="Huard M.D."/>
            <person name="Hughes L."/>
            <person name="Hurhula B."/>
            <person name="Husby M.E."/>
            <person name="Kamat A."/>
            <person name="Kanga B."/>
            <person name="Kashin S."/>
            <person name="Khazanovich D."/>
            <person name="Kisner P."/>
            <person name="Lance K."/>
            <person name="Lara M."/>
            <person name="Lee W."/>
            <person name="Lennon N."/>
            <person name="Letendre F."/>
            <person name="LeVine R."/>
            <person name="Lipovsky A."/>
            <person name="Liu X."/>
            <person name="Liu J."/>
            <person name="Liu S."/>
            <person name="Lokyitsang T."/>
            <person name="Lokyitsang Y."/>
            <person name="Lubonja R."/>
            <person name="Lui A."/>
            <person name="MacDonald P."/>
            <person name="Magnisalis V."/>
            <person name="Maru K."/>
            <person name="Matthews C."/>
            <person name="McCusker W."/>
            <person name="McDonough S."/>
            <person name="Mehta T."/>
            <person name="Meldrim J."/>
            <person name="Meneus L."/>
            <person name="Mihai O."/>
            <person name="Mihalev A."/>
            <person name="Mihova T."/>
            <person name="Mittelman R."/>
            <person name="Mlenga V."/>
            <person name="Montmayeur A."/>
            <person name="Mulrain L."/>
            <person name="Navidi A."/>
            <person name="Naylor J."/>
            <person name="Negash T."/>
            <person name="Nguyen T."/>
            <person name="Nguyen N."/>
            <person name="Nicol R."/>
            <person name="Norbu C."/>
            <person name="Norbu N."/>
            <person name="Novod N."/>
            <person name="O'Neill B."/>
            <person name="Osman S."/>
            <person name="Markiewicz E."/>
            <person name="Oyono O.L."/>
            <person name="Patti C."/>
            <person name="Phunkhang P."/>
            <person name="Pierre F."/>
            <person name="Priest M."/>
            <person name="Raghuraman S."/>
            <person name="Rege F."/>
            <person name="Reyes R."/>
            <person name="Rise C."/>
            <person name="Rogov P."/>
            <person name="Ross K."/>
            <person name="Ryan E."/>
            <person name="Settipalli S."/>
            <person name="Shea T."/>
            <person name="Sherpa N."/>
            <person name="Shi L."/>
            <person name="Shih D."/>
            <person name="Sparrow T."/>
            <person name="Spaulding J."/>
            <person name="Stalker J."/>
            <person name="Stange-Thomann N."/>
            <person name="Stavropoulos S."/>
            <person name="Stone C."/>
            <person name="Strader C."/>
            <person name="Tesfaye S."/>
            <person name="Thomson T."/>
            <person name="Thoulutsang Y."/>
            <person name="Thoulutsang D."/>
            <person name="Topham K."/>
            <person name="Topping I."/>
            <person name="Tsamla T."/>
            <person name="Vassiliev H."/>
            <person name="Vo A."/>
            <person name="Wangchuk T."/>
            <person name="Wangdi T."/>
            <person name="Weiand M."/>
            <person name="Wilkinson J."/>
            <person name="Wilson A."/>
            <person name="Yadav S."/>
            <person name="Young G."/>
            <person name="Yu Q."/>
            <person name="Zembek L."/>
            <person name="Zhong D."/>
            <person name="Zimmer A."/>
            <person name="Zwirko Z."/>
            <person name="Jaffe D.B."/>
            <person name="Alvarez P."/>
            <person name="Brockman W."/>
            <person name="Butler J."/>
            <person name="Chin C."/>
            <person name="Gnerre S."/>
            <person name="Grabherr M."/>
            <person name="Kleber M."/>
            <person name="Mauceli E."/>
            <person name="MacCallum I."/>
        </authorList>
    </citation>
    <scope>NUCLEOTIDE SEQUENCE [LARGE SCALE GENOMIC DNA]</scope>
    <source>
        <strain evidence="2">MSH-3 / Tucson 14011-0111.49</strain>
    </source>
</reference>
<proteinExistence type="predicted"/>
<name>B4GX15_DROPE</name>
<dbReference type="AlphaFoldDB" id="B4GX15"/>
<dbReference type="InterPro" id="IPR011042">
    <property type="entry name" value="6-blade_b-propeller_TolB-like"/>
</dbReference>
<evidence type="ECO:0000313" key="2">
    <source>
        <dbReference type="Proteomes" id="UP000008744"/>
    </source>
</evidence>
<organism evidence="2">
    <name type="scientific">Drosophila persimilis</name>
    <name type="common">Fruit fly</name>
    <dbReference type="NCBI Taxonomy" id="7234"/>
    <lineage>
        <taxon>Eukaryota</taxon>
        <taxon>Metazoa</taxon>
        <taxon>Ecdysozoa</taxon>
        <taxon>Arthropoda</taxon>
        <taxon>Hexapoda</taxon>
        <taxon>Insecta</taxon>
        <taxon>Pterygota</taxon>
        <taxon>Neoptera</taxon>
        <taxon>Endopterygota</taxon>
        <taxon>Diptera</taxon>
        <taxon>Brachycera</taxon>
        <taxon>Muscomorpha</taxon>
        <taxon>Ephydroidea</taxon>
        <taxon>Drosophilidae</taxon>
        <taxon>Drosophila</taxon>
        <taxon>Sophophora</taxon>
    </lineage>
</organism>